<protein>
    <recommendedName>
        <fullName evidence="3">Lipoprotein</fullName>
    </recommendedName>
</protein>
<proteinExistence type="predicted"/>
<dbReference type="PROSITE" id="PS51257">
    <property type="entry name" value="PROKAR_LIPOPROTEIN"/>
    <property type="match status" value="1"/>
</dbReference>
<accession>A0ABU5YC63</accession>
<evidence type="ECO:0000313" key="1">
    <source>
        <dbReference type="EMBL" id="MEB3041547.1"/>
    </source>
</evidence>
<dbReference type="EMBL" id="JAYKBV010000024">
    <property type="protein sequence ID" value="MEB3041547.1"/>
    <property type="molecule type" value="Genomic_DNA"/>
</dbReference>
<organism evidence="1 2">
    <name type="scientific">Capnocytophaga gingivalis</name>
    <dbReference type="NCBI Taxonomy" id="1017"/>
    <lineage>
        <taxon>Bacteria</taxon>
        <taxon>Pseudomonadati</taxon>
        <taxon>Bacteroidota</taxon>
        <taxon>Flavobacteriia</taxon>
        <taxon>Flavobacteriales</taxon>
        <taxon>Flavobacteriaceae</taxon>
        <taxon>Capnocytophaga</taxon>
    </lineage>
</organism>
<reference evidence="1 2" key="1">
    <citation type="submission" date="2023-12" db="EMBL/GenBank/DDBJ databases">
        <title>Genomic sequences of Capnocytophaga and Parvimonas strains.</title>
        <authorList>
            <person name="Watt R.M."/>
            <person name="Wang M."/>
            <person name="Yang T."/>
            <person name="Tong W.M."/>
        </authorList>
    </citation>
    <scope>NUCLEOTIDE SEQUENCE [LARGE SCALE GENOMIC DNA]</scope>
    <source>
        <strain evidence="1 2">CCUG 13156</strain>
    </source>
</reference>
<evidence type="ECO:0000313" key="2">
    <source>
        <dbReference type="Proteomes" id="UP001324270"/>
    </source>
</evidence>
<keyword evidence="2" id="KW-1185">Reference proteome</keyword>
<sequence>MKKLTLLVVAILALSFSSCEYLRLWKNAIFPPAKYDLTKGIIGTDMQNYPQYIDDILKELVETNRLKSAEDAEFYAIGANVLRLDLDEVAKASKVLVKVLTNVEASAFRVFYIDCDSDRSVFGEEGSSAFVLKRDDETAATYDDYKDILFRLSDVKPLLQKVPSILEKALQESEKGAFVNSWEVSRNHETKAFEIEVRTQPMVLGAKTTTFRFDAEGTLINTKKPINL</sequence>
<gene>
    <name evidence="1" type="ORF">VJJ49_12760</name>
</gene>
<evidence type="ECO:0008006" key="3">
    <source>
        <dbReference type="Google" id="ProtNLM"/>
    </source>
</evidence>
<dbReference type="RefSeq" id="WP_314305799.1">
    <property type="nucleotide sequence ID" value="NZ_CAUQOG010000021.1"/>
</dbReference>
<dbReference type="Proteomes" id="UP001324270">
    <property type="component" value="Unassembled WGS sequence"/>
</dbReference>
<name>A0ABU5YC63_9FLAO</name>
<comment type="caution">
    <text evidence="1">The sequence shown here is derived from an EMBL/GenBank/DDBJ whole genome shotgun (WGS) entry which is preliminary data.</text>
</comment>